<protein>
    <submittedName>
        <fullName evidence="11">Tuftelin-interacting protein 11</fullName>
    </submittedName>
</protein>
<accession>A0AAV8CJ53</accession>
<dbReference type="InterPro" id="IPR000467">
    <property type="entry name" value="G_patch_dom"/>
</dbReference>
<dbReference type="SMART" id="SM00443">
    <property type="entry name" value="G_patch"/>
    <property type="match status" value="1"/>
</dbReference>
<gene>
    <name evidence="11" type="ORF">LUZ62_090283</name>
</gene>
<evidence type="ECO:0000256" key="8">
    <source>
        <dbReference type="SAM" id="Coils"/>
    </source>
</evidence>
<dbReference type="PIRSF" id="PIRSF017706">
    <property type="entry name" value="TFIP11"/>
    <property type="match status" value="1"/>
</dbReference>
<comment type="caution">
    <text evidence="11">The sequence shown here is derived from an EMBL/GenBank/DDBJ whole genome shotgun (WGS) entry which is preliminary data.</text>
</comment>
<dbReference type="AlphaFoldDB" id="A0AAV8CJ53"/>
<feature type="compositionally biased region" description="Basic and acidic residues" evidence="9">
    <location>
        <begin position="31"/>
        <end position="43"/>
    </location>
</feature>
<keyword evidence="3 7" id="KW-0507">mRNA processing</keyword>
<dbReference type="InterPro" id="IPR045211">
    <property type="entry name" value="TFP11/STIP/Ntr1"/>
</dbReference>
<dbReference type="PROSITE" id="PS50174">
    <property type="entry name" value="G_PATCH"/>
    <property type="match status" value="1"/>
</dbReference>
<keyword evidence="5 7" id="KW-0508">mRNA splicing</keyword>
<evidence type="ECO:0000256" key="5">
    <source>
        <dbReference type="ARBA" id="ARBA00023187"/>
    </source>
</evidence>
<evidence type="ECO:0000259" key="10">
    <source>
        <dbReference type="PROSITE" id="PS50174"/>
    </source>
</evidence>
<evidence type="ECO:0000256" key="9">
    <source>
        <dbReference type="SAM" id="MobiDB-lite"/>
    </source>
</evidence>
<sequence>MADGDEYEGLDTFEGDYEGGRWVNGEFYYKSKKERPVQSRDDAVYGVFATGGSSDSDSDTGRRRGKRRKGDVIGSKADLTRPVQFVSTGTVMPSQEIEENDNAKNKEEEEGSSSRGLGFGLGFRSGDMMEKEQDDRMQDDEASFLPTAFGRKIMEGAAQKKKERAEQRKEERERLNSSKHATSRRDVTGGSDIGRFEAHTKGIGMKLLEKMGYVAGRGLGKNEQGIVTPVEAKLRPKNMGMGFNDFKEPKLLDNPVSVPEKKVTAVVPPSSEQKEKLWSKKRQGRKKGEILTMDDLLAKKQEEGAEVFLQQKVIDMRGPQVRVLTNLENLNSNEEKEQSDDIPMKELQYNIRVEIESTEADIQMKDRQLRREREKVQSLLEEKKVREKEEARQRKQLQTIQVIAGVLDRVQEDNGSGLLTLDSLLATFLDLKNKYGDDYKLCNLSVVACAYALPLLAQAFHGWDPLLNPSHGLEIMWAWRDLVQGDQPFEYADSTYAGTISPYTQLVSEVILPVVRLSGTNTWLVRDPEPMLRFLETWDRLLPPLVLQSILEHVIMPKLAAGVDSWDPRSETVPIHVWVHPWLPLLGHRLETLYHTIQYKLGLVLHAWHASDASAYMILSPWKDVFPAVNWERLMVNHIVPKLRLALQEFEVNPSNQNLDQFNWVMMWANAIPVHHMVHLLEFGFFNKWHQVLYHWLCNKPDYNEVWNWYMGWKNLFPAELLANERIRVLMSTGLDMMNRAVDGNEVLQPSTTENASYLRATERKQAEAMQQAGTSTSIPDLSFKETIQAYASEQGIPFMPRVGKFHNGYQVYDFGTVGIYMDSSKRLLYAQAKDGIWSAVSLTQLMDMNRTARSWR</sequence>
<comment type="similarity">
    <text evidence="2 7">Belongs to the TFP11/STIP family.</text>
</comment>
<feature type="region of interest" description="Disordered" evidence="9">
    <location>
        <begin position="262"/>
        <end position="281"/>
    </location>
</feature>
<dbReference type="Pfam" id="PF01585">
    <property type="entry name" value="G-patch"/>
    <property type="match status" value="1"/>
</dbReference>
<keyword evidence="12" id="KW-1185">Reference proteome</keyword>
<dbReference type="Pfam" id="PF12457">
    <property type="entry name" value="TIP_N"/>
    <property type="match status" value="1"/>
</dbReference>
<feature type="region of interest" description="Disordered" evidence="9">
    <location>
        <begin position="31"/>
        <end position="193"/>
    </location>
</feature>
<feature type="compositionally biased region" description="Basic and acidic residues" evidence="9">
    <location>
        <begin position="152"/>
        <end position="176"/>
    </location>
</feature>
<dbReference type="Pfam" id="PF07842">
    <property type="entry name" value="GCFC"/>
    <property type="match status" value="1"/>
</dbReference>
<keyword evidence="6 7" id="KW-0539">Nucleus</keyword>
<dbReference type="InterPro" id="IPR024933">
    <property type="entry name" value="TFP11"/>
</dbReference>
<dbReference type="InterPro" id="IPR022159">
    <property type="entry name" value="STIP/TFIP11_N"/>
</dbReference>
<dbReference type="GO" id="GO:0071008">
    <property type="term" value="C:U2-type post-mRNA release spliceosomal complex"/>
    <property type="evidence" value="ECO:0007669"/>
    <property type="project" value="TreeGrafter"/>
</dbReference>
<keyword evidence="8" id="KW-0175">Coiled coil</keyword>
<dbReference type="PANTHER" id="PTHR23329">
    <property type="entry name" value="TUFTELIN-INTERACTING PROTEIN 11-RELATED"/>
    <property type="match status" value="1"/>
</dbReference>
<evidence type="ECO:0000256" key="7">
    <source>
        <dbReference type="PIRNR" id="PIRNR017706"/>
    </source>
</evidence>
<evidence type="ECO:0000256" key="1">
    <source>
        <dbReference type="ARBA" id="ARBA00004123"/>
    </source>
</evidence>
<name>A0AAV8CJ53_9POAL</name>
<dbReference type="PANTHER" id="PTHR23329:SF1">
    <property type="entry name" value="TUFTELIN-INTERACTING PROTEIN 11"/>
    <property type="match status" value="1"/>
</dbReference>
<evidence type="ECO:0000313" key="12">
    <source>
        <dbReference type="Proteomes" id="UP001140206"/>
    </source>
</evidence>
<evidence type="ECO:0000313" key="11">
    <source>
        <dbReference type="EMBL" id="KAJ4755878.1"/>
    </source>
</evidence>
<dbReference type="InterPro" id="IPR022783">
    <property type="entry name" value="GCFC_dom"/>
</dbReference>
<proteinExistence type="inferred from homology"/>
<dbReference type="GO" id="GO:0003676">
    <property type="term" value="F:nucleic acid binding"/>
    <property type="evidence" value="ECO:0007669"/>
    <property type="project" value="InterPro"/>
</dbReference>
<evidence type="ECO:0000256" key="4">
    <source>
        <dbReference type="ARBA" id="ARBA00022728"/>
    </source>
</evidence>
<dbReference type="EMBL" id="JAMFTS010000005">
    <property type="protein sequence ID" value="KAJ4755878.1"/>
    <property type="molecule type" value="Genomic_DNA"/>
</dbReference>
<keyword evidence="4 7" id="KW-0747">Spliceosome</keyword>
<evidence type="ECO:0000256" key="6">
    <source>
        <dbReference type="ARBA" id="ARBA00023242"/>
    </source>
</evidence>
<feature type="domain" description="G-patch" evidence="10">
    <location>
        <begin position="200"/>
        <end position="246"/>
    </location>
</feature>
<feature type="compositionally biased region" description="Basic and acidic residues" evidence="9">
    <location>
        <begin position="127"/>
        <end position="136"/>
    </location>
</feature>
<reference evidence="11" key="1">
    <citation type="submission" date="2022-08" db="EMBL/GenBank/DDBJ databases">
        <authorList>
            <person name="Marques A."/>
        </authorList>
    </citation>
    <scope>NUCLEOTIDE SEQUENCE</scope>
    <source>
        <strain evidence="11">RhyPub2mFocal</strain>
        <tissue evidence="11">Leaves</tissue>
    </source>
</reference>
<evidence type="ECO:0000256" key="2">
    <source>
        <dbReference type="ARBA" id="ARBA00010900"/>
    </source>
</evidence>
<feature type="coiled-coil region" evidence="8">
    <location>
        <begin position="355"/>
        <end position="389"/>
    </location>
</feature>
<comment type="subcellular location">
    <subcellularLocation>
        <location evidence="1 7">Nucleus</location>
    </subcellularLocation>
</comment>
<dbReference type="GO" id="GO:0000390">
    <property type="term" value="P:spliceosomal complex disassembly"/>
    <property type="evidence" value="ECO:0007669"/>
    <property type="project" value="InterPro"/>
</dbReference>
<organism evidence="11 12">
    <name type="scientific">Rhynchospora pubera</name>
    <dbReference type="NCBI Taxonomy" id="906938"/>
    <lineage>
        <taxon>Eukaryota</taxon>
        <taxon>Viridiplantae</taxon>
        <taxon>Streptophyta</taxon>
        <taxon>Embryophyta</taxon>
        <taxon>Tracheophyta</taxon>
        <taxon>Spermatophyta</taxon>
        <taxon>Magnoliopsida</taxon>
        <taxon>Liliopsida</taxon>
        <taxon>Poales</taxon>
        <taxon>Cyperaceae</taxon>
        <taxon>Cyperoideae</taxon>
        <taxon>Rhynchosporeae</taxon>
        <taxon>Rhynchospora</taxon>
    </lineage>
</organism>
<evidence type="ECO:0000256" key="3">
    <source>
        <dbReference type="ARBA" id="ARBA00022664"/>
    </source>
</evidence>
<dbReference type="Proteomes" id="UP001140206">
    <property type="component" value="Chromosome 5"/>
</dbReference>